<evidence type="ECO:0000256" key="9">
    <source>
        <dbReference type="SAM" id="Phobius"/>
    </source>
</evidence>
<proteinExistence type="predicted"/>
<gene>
    <name evidence="12" type="ORF">HPB48_011900</name>
</gene>
<dbReference type="PROSITE" id="PS50929">
    <property type="entry name" value="ABC_TM1F"/>
    <property type="match status" value="1"/>
</dbReference>
<evidence type="ECO:0000256" key="1">
    <source>
        <dbReference type="ARBA" id="ARBA00004128"/>
    </source>
</evidence>
<keyword evidence="5" id="KW-0547">Nucleotide-binding</keyword>
<feature type="domain" description="ABC transmembrane type-1" evidence="11">
    <location>
        <begin position="271"/>
        <end position="376"/>
    </location>
</feature>
<dbReference type="GO" id="GO:0005774">
    <property type="term" value="C:vacuolar membrane"/>
    <property type="evidence" value="ECO:0007669"/>
    <property type="project" value="UniProtKB-SubCell"/>
</dbReference>
<dbReference type="EMBL" id="JABSTR010000003">
    <property type="protein sequence ID" value="KAH9365084.1"/>
    <property type="molecule type" value="Genomic_DNA"/>
</dbReference>
<dbReference type="SUPFAM" id="SSF90123">
    <property type="entry name" value="ABC transporter transmembrane region"/>
    <property type="match status" value="1"/>
</dbReference>
<organism evidence="12 13">
    <name type="scientific">Haemaphysalis longicornis</name>
    <name type="common">Bush tick</name>
    <dbReference type="NCBI Taxonomy" id="44386"/>
    <lineage>
        <taxon>Eukaryota</taxon>
        <taxon>Metazoa</taxon>
        <taxon>Ecdysozoa</taxon>
        <taxon>Arthropoda</taxon>
        <taxon>Chelicerata</taxon>
        <taxon>Arachnida</taxon>
        <taxon>Acari</taxon>
        <taxon>Parasitiformes</taxon>
        <taxon>Ixodida</taxon>
        <taxon>Ixodoidea</taxon>
        <taxon>Ixodidae</taxon>
        <taxon>Haemaphysalinae</taxon>
        <taxon>Haemaphysalis</taxon>
    </lineage>
</organism>
<dbReference type="PANTHER" id="PTHR24223">
    <property type="entry name" value="ATP-BINDING CASSETTE SUB-FAMILY C"/>
    <property type="match status" value="1"/>
</dbReference>
<accession>A0A9J6FSJ6</accession>
<keyword evidence="8 9" id="KW-0472">Membrane</keyword>
<evidence type="ECO:0000259" key="10">
    <source>
        <dbReference type="PROSITE" id="PS50893"/>
    </source>
</evidence>
<reference evidence="12 13" key="1">
    <citation type="journal article" date="2020" name="Cell">
        <title>Large-Scale Comparative Analyses of Tick Genomes Elucidate Their Genetic Diversity and Vector Capacities.</title>
        <authorList>
            <consortium name="Tick Genome and Microbiome Consortium (TIGMIC)"/>
            <person name="Jia N."/>
            <person name="Wang J."/>
            <person name="Shi W."/>
            <person name="Du L."/>
            <person name="Sun Y."/>
            <person name="Zhan W."/>
            <person name="Jiang J.F."/>
            <person name="Wang Q."/>
            <person name="Zhang B."/>
            <person name="Ji P."/>
            <person name="Bell-Sakyi L."/>
            <person name="Cui X.M."/>
            <person name="Yuan T.T."/>
            <person name="Jiang B.G."/>
            <person name="Yang W.F."/>
            <person name="Lam T.T."/>
            <person name="Chang Q.C."/>
            <person name="Ding S.J."/>
            <person name="Wang X.J."/>
            <person name="Zhu J.G."/>
            <person name="Ruan X.D."/>
            <person name="Zhao L."/>
            <person name="Wei J.T."/>
            <person name="Ye R.Z."/>
            <person name="Que T.C."/>
            <person name="Du C.H."/>
            <person name="Zhou Y.H."/>
            <person name="Cheng J.X."/>
            <person name="Dai P.F."/>
            <person name="Guo W.B."/>
            <person name="Han X.H."/>
            <person name="Huang E.J."/>
            <person name="Li L.F."/>
            <person name="Wei W."/>
            <person name="Gao Y.C."/>
            <person name="Liu J.Z."/>
            <person name="Shao H.Z."/>
            <person name="Wang X."/>
            <person name="Wang C.C."/>
            <person name="Yang T.C."/>
            <person name="Huo Q.B."/>
            <person name="Li W."/>
            <person name="Chen H.Y."/>
            <person name="Chen S.E."/>
            <person name="Zhou L.G."/>
            <person name="Ni X.B."/>
            <person name="Tian J.H."/>
            <person name="Sheng Y."/>
            <person name="Liu T."/>
            <person name="Pan Y.S."/>
            <person name="Xia L.Y."/>
            <person name="Li J."/>
            <person name="Zhao F."/>
            <person name="Cao W.C."/>
        </authorList>
    </citation>
    <scope>NUCLEOTIDE SEQUENCE [LARGE SCALE GENOMIC DNA]</scope>
    <source>
        <strain evidence="12">HaeL-2018</strain>
    </source>
</reference>
<dbReference type="GO" id="GO:0140359">
    <property type="term" value="F:ABC-type transporter activity"/>
    <property type="evidence" value="ECO:0007669"/>
    <property type="project" value="InterPro"/>
</dbReference>
<dbReference type="Proteomes" id="UP000821853">
    <property type="component" value="Unassembled WGS sequence"/>
</dbReference>
<evidence type="ECO:0000256" key="5">
    <source>
        <dbReference type="ARBA" id="ARBA00022741"/>
    </source>
</evidence>
<dbReference type="Pfam" id="PF00664">
    <property type="entry name" value="ABC_membrane"/>
    <property type="match status" value="1"/>
</dbReference>
<dbReference type="AlphaFoldDB" id="A0A9J6FSJ6"/>
<feature type="transmembrane region" description="Helical" evidence="9">
    <location>
        <begin position="70"/>
        <end position="91"/>
    </location>
</feature>
<dbReference type="InterPro" id="IPR003593">
    <property type="entry name" value="AAA+_ATPase"/>
</dbReference>
<name>A0A9J6FSJ6_HAELO</name>
<sequence>MLLADVLTFIFFLKMTRMSASALSEAPAGHLVSMVAADAEKLNIAVILFSRDITGVLCLPVLMWMLATRVGVLPVAGCVGWMLFTMVLYLVASKHQSSLFALRIRIYRFNTLGVQCCLAKMLEFYSCLFFFQYQRLVQTNVYIPPRMSIRDNVLFGKAMEPLRYTQVLEACELTSDLAKLPAGDLTEVGEKGETLSGGQKQRVALARAVYSDSDIYLMDDTLSALDVHVAARVFAQVIGPEGLLRRKTPGPRRPFCSGASHSHQRCKIANSVALGSIGGCLLAVSCRRLSVRLHSAMLRRVLSCAVSFFEATPRGRVLNRFSADLDILDCQIYLPFKDVLQMVTVTFAKLAVVGTQAPAACFFAIITMIVYLVAMVGVVGRTGAGKSSLILALLRALKPCHGRIVIDNVDISSVPLRKLRAGQRQLVCLARALLRKPRVLLLDEATSRMDGDTDRLIQQTLKDSFSACTVVTVAHRLHTVLHCDRGVETIPVLSAIPLYYKLRVKRLMNSDNVGQQ</sequence>
<evidence type="ECO:0000256" key="2">
    <source>
        <dbReference type="ARBA" id="ARBA00022448"/>
    </source>
</evidence>
<dbReference type="Gene3D" id="3.40.50.300">
    <property type="entry name" value="P-loop containing nucleotide triphosphate hydrolases"/>
    <property type="match status" value="2"/>
</dbReference>
<keyword evidence="3 9" id="KW-0812">Transmembrane</keyword>
<evidence type="ECO:0000313" key="13">
    <source>
        <dbReference type="Proteomes" id="UP000821853"/>
    </source>
</evidence>
<dbReference type="GO" id="GO:0005524">
    <property type="term" value="F:ATP binding"/>
    <property type="evidence" value="ECO:0007669"/>
    <property type="project" value="UniProtKB-KW"/>
</dbReference>
<evidence type="ECO:0000256" key="6">
    <source>
        <dbReference type="ARBA" id="ARBA00022840"/>
    </source>
</evidence>
<evidence type="ECO:0000256" key="4">
    <source>
        <dbReference type="ARBA" id="ARBA00022737"/>
    </source>
</evidence>
<dbReference type="PROSITE" id="PS50893">
    <property type="entry name" value="ABC_TRANSPORTER_2"/>
    <property type="match status" value="1"/>
</dbReference>
<keyword evidence="4" id="KW-0677">Repeat</keyword>
<evidence type="ECO:0000313" key="12">
    <source>
        <dbReference type="EMBL" id="KAH9365084.1"/>
    </source>
</evidence>
<dbReference type="SUPFAM" id="SSF52540">
    <property type="entry name" value="P-loop containing nucleoside triphosphate hydrolases"/>
    <property type="match status" value="2"/>
</dbReference>
<dbReference type="VEuPathDB" id="VectorBase:HLOH_050945"/>
<evidence type="ECO:0000259" key="11">
    <source>
        <dbReference type="PROSITE" id="PS50929"/>
    </source>
</evidence>
<dbReference type="InterPro" id="IPR027417">
    <property type="entry name" value="P-loop_NTPase"/>
</dbReference>
<evidence type="ECO:0000256" key="7">
    <source>
        <dbReference type="ARBA" id="ARBA00022989"/>
    </source>
</evidence>
<feature type="domain" description="ABC transporter" evidence="10">
    <location>
        <begin position="13"/>
        <end position="302"/>
    </location>
</feature>
<dbReference type="InterPro" id="IPR050173">
    <property type="entry name" value="ABC_transporter_C-like"/>
</dbReference>
<evidence type="ECO:0008006" key="14">
    <source>
        <dbReference type="Google" id="ProtNLM"/>
    </source>
</evidence>
<evidence type="ECO:0000256" key="8">
    <source>
        <dbReference type="ARBA" id="ARBA00023136"/>
    </source>
</evidence>
<protein>
    <recommendedName>
        <fullName evidence="14">ABC transporter</fullName>
    </recommendedName>
</protein>
<keyword evidence="13" id="KW-1185">Reference proteome</keyword>
<keyword evidence="6" id="KW-0067">ATP-binding</keyword>
<dbReference type="PANTHER" id="PTHR24223:SF443">
    <property type="entry name" value="MULTIDRUG-RESISTANCE LIKE PROTEIN 1, ISOFORM I"/>
    <property type="match status" value="1"/>
</dbReference>
<dbReference type="Pfam" id="PF00005">
    <property type="entry name" value="ABC_tran"/>
    <property type="match status" value="2"/>
</dbReference>
<keyword evidence="2" id="KW-0813">Transport</keyword>
<feature type="transmembrane region" description="Helical" evidence="9">
    <location>
        <begin position="357"/>
        <end position="379"/>
    </location>
</feature>
<dbReference type="InterPro" id="IPR036640">
    <property type="entry name" value="ABC1_TM_sf"/>
</dbReference>
<dbReference type="InterPro" id="IPR011527">
    <property type="entry name" value="ABC1_TM_dom"/>
</dbReference>
<dbReference type="SMART" id="SM00382">
    <property type="entry name" value="AAA"/>
    <property type="match status" value="1"/>
</dbReference>
<dbReference type="InterPro" id="IPR003439">
    <property type="entry name" value="ABC_transporter-like_ATP-bd"/>
</dbReference>
<dbReference type="InterPro" id="IPR017871">
    <property type="entry name" value="ABC_transporter-like_CS"/>
</dbReference>
<comment type="caution">
    <text evidence="12">The sequence shown here is derived from an EMBL/GenBank/DDBJ whole genome shotgun (WGS) entry which is preliminary data.</text>
</comment>
<evidence type="ECO:0000256" key="3">
    <source>
        <dbReference type="ARBA" id="ARBA00022692"/>
    </source>
</evidence>
<dbReference type="Gene3D" id="1.20.1560.10">
    <property type="entry name" value="ABC transporter type 1, transmembrane domain"/>
    <property type="match status" value="1"/>
</dbReference>
<dbReference type="OrthoDB" id="6508552at2759"/>
<dbReference type="PROSITE" id="PS00211">
    <property type="entry name" value="ABC_TRANSPORTER_1"/>
    <property type="match status" value="1"/>
</dbReference>
<keyword evidence="7 9" id="KW-1133">Transmembrane helix</keyword>
<comment type="subcellular location">
    <subcellularLocation>
        <location evidence="1">Vacuole membrane</location>
        <topology evidence="1">Multi-pass membrane protein</topology>
    </subcellularLocation>
</comment>
<dbReference type="GO" id="GO:0016887">
    <property type="term" value="F:ATP hydrolysis activity"/>
    <property type="evidence" value="ECO:0007669"/>
    <property type="project" value="InterPro"/>
</dbReference>